<proteinExistence type="predicted"/>
<protein>
    <recommendedName>
        <fullName evidence="3">Envelope protein</fullName>
    </recommendedName>
</protein>
<evidence type="ECO:0000256" key="1">
    <source>
        <dbReference type="SAM" id="Phobius"/>
    </source>
</evidence>
<name>A0A8D9E8E5_9HEMI</name>
<sequence>MIKQITGNLDFEDGERFSQITTSLLNNQHSLQKQLDLQYTLNKDAIGSFEETVKNIEHNEALLQSKLLQLGFVVEKEFSTANVLYTKELCNQFIILYNSLLSVLQDVENSLTFCRLGTFHPSIIRPRELIAELSKLKKVFKNQMSFKIENLADLQKILEIDCRIENNKIIYFLSFPLSYETNFELYYLLPVPTLEDNEYTTILPRDRYFLKSSDSIKVLNNMCVHVDVFRCAIKDVSNNKVGECELDALREESVKSCQFINLSIKENYMELIPEINQYLAVFPSRENIKFETEEDVQIRELQGIFLIEKPRGRITFRNEILSFYSEYHGKPIILDYNVDLSHKPVVYKDMEFKVKNLRLNELSTSQFTPRLKEYSSNLSDICRDSFNLFVSGLLIVIIIILGFKRRLQAVSSRLFNANKEAEFIAVPAEANDPPARTQLSHPGAAKF</sequence>
<keyword evidence="1" id="KW-0472">Membrane</keyword>
<dbReference type="Pfam" id="PF12259">
    <property type="entry name" value="Baculo_F"/>
    <property type="match status" value="1"/>
</dbReference>
<dbReference type="EMBL" id="HBUF01462520">
    <property type="protein sequence ID" value="CAG6744237.1"/>
    <property type="molecule type" value="Transcribed_RNA"/>
</dbReference>
<reference evidence="2" key="1">
    <citation type="submission" date="2021-05" db="EMBL/GenBank/DDBJ databases">
        <authorList>
            <person name="Alioto T."/>
            <person name="Alioto T."/>
            <person name="Gomez Garrido J."/>
        </authorList>
    </citation>
    <scope>NUCLEOTIDE SEQUENCE</scope>
</reference>
<evidence type="ECO:0008006" key="3">
    <source>
        <dbReference type="Google" id="ProtNLM"/>
    </source>
</evidence>
<keyword evidence="1" id="KW-0812">Transmembrane</keyword>
<evidence type="ECO:0000313" key="2">
    <source>
        <dbReference type="EMBL" id="CAG6744237.1"/>
    </source>
</evidence>
<organism evidence="2">
    <name type="scientific">Cacopsylla melanoneura</name>
    <dbReference type="NCBI Taxonomy" id="428564"/>
    <lineage>
        <taxon>Eukaryota</taxon>
        <taxon>Metazoa</taxon>
        <taxon>Ecdysozoa</taxon>
        <taxon>Arthropoda</taxon>
        <taxon>Hexapoda</taxon>
        <taxon>Insecta</taxon>
        <taxon>Pterygota</taxon>
        <taxon>Neoptera</taxon>
        <taxon>Paraneoptera</taxon>
        <taxon>Hemiptera</taxon>
        <taxon>Sternorrhyncha</taxon>
        <taxon>Psylloidea</taxon>
        <taxon>Psyllidae</taxon>
        <taxon>Psyllinae</taxon>
        <taxon>Cacopsylla</taxon>
    </lineage>
</organism>
<keyword evidence="1" id="KW-1133">Transmembrane helix</keyword>
<dbReference type="AlphaFoldDB" id="A0A8D9E8E5"/>
<accession>A0A8D9E8E5</accession>
<dbReference type="InterPro" id="IPR022048">
    <property type="entry name" value="Envelope_fusion-like"/>
</dbReference>
<feature type="transmembrane region" description="Helical" evidence="1">
    <location>
        <begin position="385"/>
        <end position="403"/>
    </location>
</feature>